<sequence>MTTQLVEKRLAPELMIQDLDAFMAKIEELASL</sequence>
<gene>
    <name evidence="1" type="ORF">VCHENC02_5245A</name>
</gene>
<comment type="caution">
    <text evidence="1">The sequence shown here is derived from an EMBL/GenBank/DDBJ whole genome shotgun (WGS) entry which is preliminary data.</text>
</comment>
<protein>
    <submittedName>
        <fullName evidence="1">YecM family protein</fullName>
    </submittedName>
</protein>
<organism evidence="1 2">
    <name type="scientific">Vibrio harveyi</name>
    <name type="common">Beneckea harveyi</name>
    <dbReference type="NCBI Taxonomy" id="669"/>
    <lineage>
        <taxon>Bacteria</taxon>
        <taxon>Pseudomonadati</taxon>
        <taxon>Pseudomonadota</taxon>
        <taxon>Gammaproteobacteria</taxon>
        <taxon>Vibrionales</taxon>
        <taxon>Vibrionaceae</taxon>
        <taxon>Vibrio</taxon>
    </lineage>
</organism>
<dbReference type="Proteomes" id="UP000008367">
    <property type="component" value="Unassembled WGS sequence"/>
</dbReference>
<dbReference type="EMBL" id="AJSR01002331">
    <property type="protein sequence ID" value="EKM28900.1"/>
    <property type="molecule type" value="Genomic_DNA"/>
</dbReference>
<evidence type="ECO:0000313" key="1">
    <source>
        <dbReference type="EMBL" id="EKM28900.1"/>
    </source>
</evidence>
<dbReference type="AlphaFoldDB" id="A0A454CR62"/>
<name>A0A454CR62_VIBHA</name>
<accession>A0A454CR62</accession>
<reference evidence="1 2" key="1">
    <citation type="submission" date="2012-10" db="EMBL/GenBank/DDBJ databases">
        <title>Genome sequence of Vibrio Cholerae HENC-02.</title>
        <authorList>
            <person name="Eppinger M."/>
            <person name="Hasan N.A."/>
            <person name="Sengamalay N."/>
            <person name="Hine E."/>
            <person name="Su Q."/>
            <person name="Daugherty S.C."/>
            <person name="Young S."/>
            <person name="Sadzewicz L."/>
            <person name="Tallon L."/>
            <person name="Cebula T.A."/>
            <person name="Ravel J."/>
            <person name="Colwell R.R."/>
        </authorList>
    </citation>
    <scope>NUCLEOTIDE SEQUENCE [LARGE SCALE GENOMIC DNA]</scope>
    <source>
        <strain evidence="1 2">HENC-02</strain>
    </source>
</reference>
<evidence type="ECO:0000313" key="2">
    <source>
        <dbReference type="Proteomes" id="UP000008367"/>
    </source>
</evidence>
<proteinExistence type="predicted"/>
<feature type="non-terminal residue" evidence="1">
    <location>
        <position position="32"/>
    </location>
</feature>